<dbReference type="InterPro" id="IPR036670">
    <property type="entry name" value="SecA_X-link_sf"/>
</dbReference>
<name>A0A1H3K5A3_9BACT</name>
<dbReference type="SUPFAM" id="SSF81886">
    <property type="entry name" value="Helical scaffold and wing domains of SecA"/>
    <property type="match status" value="1"/>
</dbReference>
<feature type="compositionally biased region" description="Low complexity" evidence="14">
    <location>
        <begin position="1071"/>
        <end position="1080"/>
    </location>
</feature>
<dbReference type="PANTHER" id="PTHR30612">
    <property type="entry name" value="SECA INNER MEMBRANE COMPONENT OF SEC PROTEIN SECRETION SYSTEM"/>
    <property type="match status" value="1"/>
</dbReference>
<evidence type="ECO:0000256" key="7">
    <source>
        <dbReference type="ARBA" id="ARBA00022741"/>
    </source>
</evidence>
<feature type="binding site" evidence="13">
    <location>
        <position position="180"/>
    </location>
    <ligand>
        <name>ATP</name>
        <dbReference type="ChEBI" id="CHEBI:30616"/>
    </ligand>
</feature>
<comment type="subunit">
    <text evidence="13">Monomer and homodimer. Part of the essential Sec protein translocation apparatus which comprises SecA, SecYEG and auxiliary proteins SecDF. Other proteins may also be involved.</text>
</comment>
<dbReference type="Pfam" id="PF21090">
    <property type="entry name" value="P-loop_SecA"/>
    <property type="match status" value="2"/>
</dbReference>
<reference evidence="18 19" key="1">
    <citation type="submission" date="2016-10" db="EMBL/GenBank/DDBJ databases">
        <authorList>
            <person name="Varghese N."/>
            <person name="Submissions S."/>
        </authorList>
    </citation>
    <scope>NUCLEOTIDE SEQUENCE [LARGE SCALE GENOMIC DNA]</scope>
    <source>
        <strain evidence="18 19">DSM 17997</strain>
    </source>
</reference>
<organism evidence="18 19">
    <name type="scientific">Rhodonellum ikkaensis</name>
    <dbReference type="NCBI Taxonomy" id="336829"/>
    <lineage>
        <taxon>Bacteria</taxon>
        <taxon>Pseudomonadati</taxon>
        <taxon>Bacteroidota</taxon>
        <taxon>Cytophagia</taxon>
        <taxon>Cytophagales</taxon>
        <taxon>Cytophagaceae</taxon>
        <taxon>Rhodonellum</taxon>
    </lineage>
</organism>
<evidence type="ECO:0000256" key="11">
    <source>
        <dbReference type="ARBA" id="ARBA00023010"/>
    </source>
</evidence>
<dbReference type="Gene3D" id="3.90.1440.10">
    <property type="entry name" value="SecA, preprotein cross-linking domain"/>
    <property type="match status" value="1"/>
</dbReference>
<proteinExistence type="inferred from homology"/>
<evidence type="ECO:0000259" key="16">
    <source>
        <dbReference type="PROSITE" id="PS51194"/>
    </source>
</evidence>
<accession>A0A1H3K5A3</accession>
<dbReference type="PROSITE" id="PS51196">
    <property type="entry name" value="SECA_MOTOR_DEAD"/>
    <property type="match status" value="1"/>
</dbReference>
<keyword evidence="9 13" id="KW-0653">Protein transport</keyword>
<dbReference type="RefSeq" id="WP_019596068.1">
    <property type="nucleotide sequence ID" value="NZ_FNQC01000001.1"/>
</dbReference>
<evidence type="ECO:0000256" key="5">
    <source>
        <dbReference type="ARBA" id="ARBA00022490"/>
    </source>
</evidence>
<feature type="binding site" evidence="13">
    <location>
        <begin position="198"/>
        <end position="202"/>
    </location>
    <ligand>
        <name>ATP</name>
        <dbReference type="ChEBI" id="CHEBI:30616"/>
    </ligand>
</feature>
<keyword evidence="12 13" id="KW-0472">Membrane</keyword>
<dbReference type="Gene3D" id="1.10.3060.10">
    <property type="entry name" value="Helical scaffold and wing domains of SecA"/>
    <property type="match status" value="1"/>
</dbReference>
<keyword evidence="4 13" id="KW-1003">Cell membrane</keyword>
<feature type="compositionally biased region" description="Basic and acidic residues" evidence="14">
    <location>
        <begin position="1084"/>
        <end position="1094"/>
    </location>
</feature>
<evidence type="ECO:0000256" key="14">
    <source>
        <dbReference type="SAM" id="MobiDB-lite"/>
    </source>
</evidence>
<evidence type="ECO:0000256" key="9">
    <source>
        <dbReference type="ARBA" id="ARBA00022927"/>
    </source>
</evidence>
<evidence type="ECO:0000256" key="8">
    <source>
        <dbReference type="ARBA" id="ARBA00022840"/>
    </source>
</evidence>
<dbReference type="SUPFAM" id="SSF81767">
    <property type="entry name" value="Pre-protein crosslinking domain of SecA"/>
    <property type="match status" value="1"/>
</dbReference>
<dbReference type="InterPro" id="IPR014018">
    <property type="entry name" value="SecA_motor_DEAD"/>
</dbReference>
<dbReference type="PANTHER" id="PTHR30612:SF0">
    <property type="entry name" value="CHLOROPLAST PROTEIN-TRANSPORTING ATPASE"/>
    <property type="match status" value="1"/>
</dbReference>
<protein>
    <recommendedName>
        <fullName evidence="13">Protein translocase subunit SecA</fullName>
        <ecNumber evidence="13">7.4.2.8</ecNumber>
    </recommendedName>
</protein>
<comment type="function">
    <text evidence="13">Part of the Sec protein translocase complex. Interacts with the SecYEG preprotein conducting channel. Has a central role in coupling the hydrolysis of ATP to the transfer of proteins into and across the cell membrane, serving as an ATP-driven molecular motor driving the stepwise translocation of polypeptide chains across the membrane.</text>
</comment>
<dbReference type="InterPro" id="IPR036266">
    <property type="entry name" value="SecA_Wing/Scaffold_sf"/>
</dbReference>
<evidence type="ECO:0000313" key="18">
    <source>
        <dbReference type="EMBL" id="SDY47380.1"/>
    </source>
</evidence>
<dbReference type="InterPro" id="IPR000185">
    <property type="entry name" value="SecA"/>
</dbReference>
<dbReference type="Gene3D" id="3.40.50.300">
    <property type="entry name" value="P-loop containing nucleotide triphosphate hydrolases"/>
    <property type="match status" value="3"/>
</dbReference>
<dbReference type="SUPFAM" id="SSF52540">
    <property type="entry name" value="P-loop containing nucleoside triphosphate hydrolases"/>
    <property type="match status" value="2"/>
</dbReference>
<comment type="catalytic activity">
    <reaction evidence="13">
        <text>ATP + H2O + cellular proteinSide 1 = ADP + phosphate + cellular proteinSide 2.</text>
        <dbReference type="EC" id="7.4.2.8"/>
    </reaction>
</comment>
<dbReference type="SMART" id="SM00958">
    <property type="entry name" value="SecA_PP_bind"/>
    <property type="match status" value="1"/>
</dbReference>
<feature type="domain" description="Helicase C-terminal" evidence="16">
    <location>
        <begin position="615"/>
        <end position="791"/>
    </location>
</feature>
<evidence type="ECO:0000256" key="3">
    <source>
        <dbReference type="ARBA" id="ARBA00022448"/>
    </source>
</evidence>
<dbReference type="PROSITE" id="PS01312">
    <property type="entry name" value="SECA"/>
    <property type="match status" value="1"/>
</dbReference>
<evidence type="ECO:0000259" key="15">
    <source>
        <dbReference type="PROSITE" id="PS51192"/>
    </source>
</evidence>
<evidence type="ECO:0000256" key="2">
    <source>
        <dbReference type="ARBA" id="ARBA00007650"/>
    </source>
</evidence>
<evidence type="ECO:0000256" key="10">
    <source>
        <dbReference type="ARBA" id="ARBA00022967"/>
    </source>
</evidence>
<keyword evidence="6" id="KW-0997">Cell inner membrane</keyword>
<dbReference type="SMART" id="SM00957">
    <property type="entry name" value="SecA_DEAD"/>
    <property type="match status" value="1"/>
</dbReference>
<dbReference type="Pfam" id="PF01043">
    <property type="entry name" value="SecA_PP_bind"/>
    <property type="match status" value="1"/>
</dbReference>
<evidence type="ECO:0000313" key="19">
    <source>
        <dbReference type="Proteomes" id="UP000199663"/>
    </source>
</evidence>
<dbReference type="Pfam" id="PF07516">
    <property type="entry name" value="SecA_SW"/>
    <property type="match status" value="1"/>
</dbReference>
<feature type="binding site" evidence="13">
    <location>
        <position position="697"/>
    </location>
    <ligand>
        <name>ATP</name>
        <dbReference type="ChEBI" id="CHEBI:30616"/>
    </ligand>
</feature>
<evidence type="ECO:0000256" key="12">
    <source>
        <dbReference type="ARBA" id="ARBA00023136"/>
    </source>
</evidence>
<dbReference type="Pfam" id="PF07517">
    <property type="entry name" value="SecA_DEAD"/>
    <property type="match status" value="1"/>
</dbReference>
<evidence type="ECO:0000256" key="6">
    <source>
        <dbReference type="ARBA" id="ARBA00022519"/>
    </source>
</evidence>
<comment type="caution">
    <text evidence="18">The sequence shown here is derived from an EMBL/GenBank/DDBJ whole genome shotgun (WGS) entry which is preliminary data.</text>
</comment>
<keyword evidence="19" id="KW-1185">Reference proteome</keyword>
<comment type="subcellular location">
    <subcellularLocation>
        <location evidence="13">Cell membrane</location>
        <topology evidence="13">Peripheral membrane protein</topology>
        <orientation evidence="13">Cytoplasmic side</orientation>
    </subcellularLocation>
    <subcellularLocation>
        <location evidence="13">Cytoplasm</location>
    </subcellularLocation>
    <subcellularLocation>
        <location evidence="1">Membrane</location>
        <topology evidence="1">Peripheral membrane protein</topology>
    </subcellularLocation>
    <text evidence="13">Distribution is 50-50.</text>
</comment>
<dbReference type="InterPro" id="IPR020937">
    <property type="entry name" value="SecA_CS"/>
</dbReference>
<keyword evidence="7 13" id="KW-0547">Nucleotide-binding</keyword>
<dbReference type="InterPro" id="IPR027417">
    <property type="entry name" value="P-loop_NTPase"/>
</dbReference>
<dbReference type="EC" id="7.4.2.8" evidence="13"/>
<dbReference type="EMBL" id="FNQC01000001">
    <property type="protein sequence ID" value="SDY47380.1"/>
    <property type="molecule type" value="Genomic_DNA"/>
</dbReference>
<dbReference type="HAMAP" id="MF_01382">
    <property type="entry name" value="SecA"/>
    <property type="match status" value="1"/>
</dbReference>
<evidence type="ECO:0000259" key="17">
    <source>
        <dbReference type="PROSITE" id="PS51196"/>
    </source>
</evidence>
<sequence length="1128" mass="127167">MLELIAKGLAKVFGTKSARDIKELSPRVPLINEAFEKLKGLTDDQLRGKTAEIKAIINGDLKSFDDKILEIRDKINAFAPDKVHQKDALFNEIDKIEKERDAALEVVLDKVLPEAFAVVKETARRFKENGKLVVTANLRDNELAAKKANVEISGEEAIWHNKWLAAGTEVIWDMVHYDVQLIGGMVLHKGKIAEMATGEGKTLVSTLPAYLNALAGRGVHIVTVNDYLAKRDSEWNAPIFEFHGLTVDCIDKYQPNSDARKKAYASDIVYGTNNEFGFDYLRDNMAREAGDLVQGKHHFAMIDEVDSVLIDDARTPLIISGPVPRGDEHEFMDMKPRVSTLVDEQRKLVQGYLTTAKKLISEGNEKEGGLPLFRAFRGMPKYKPLIKYLSEPGVRVILQRTENHYLQDNKRMMPEADEPLLFIIEEKTNTVELTDNGIEVITQKNENPSFFILPDIGVEIGEMEKNPDLDDREKLIRKEELIKDYSIKAQRIHTVNQLLKAYCMFEKDTEYILVDGKVKIVDEQTGRVMEGRRYSDGLHQAIEAKENVKVEDATQTYATITLQNYFRMYHKLAGMTGTAETEAGEFWEIYKLDVVVIPTNRPIIREDREDMVFKTVREKFNAVADEIKVLTEAGRPVLVGTTSVEISEVLSRMLTIRKIQHQVLNAKQHAREADIVAEAGKSGTVTIATNMAGRGTDIKLSPESKKAGGLAIVGTERHESRRVDRQLRGRSGRQGDVGSTQFFVSLEDNLMRLFGSERIAKLMDRMGLEEGEVIQHSMITKSIERAQRKVEENNFGVRKRLLEYDDVMNSQREVVYRRRKNALMGERLELDILNIMYDVCSDIVDMAKTTSDMDNLRMNIFTSLGIDYKFSETDIKVKDAGALTQELFNAAYKNYVAKNGMILEKALPVLKDVHTQRGGTVKEIMVPITDGIKQIGVVINLGSTIENEGRDLIRAIEKNVTLAIIDQNWKEHLRDMDDLKQSVQNAVYEQKDPLLIYKFEAFQMFKRFLGKLNEDVISFLAKAELPTQDPNQVKAAPAQVKKPVEPKIEASKAEVGSSLNPGSSRQAAAAVANRSAAPQVVAPRKSEKAYGRNDKVTVQYKDGNLKKDVKYKSIEEDVAMGKCVILEH</sequence>
<dbReference type="InterPro" id="IPR014001">
    <property type="entry name" value="Helicase_ATP-bd"/>
</dbReference>
<evidence type="ECO:0000256" key="1">
    <source>
        <dbReference type="ARBA" id="ARBA00004170"/>
    </source>
</evidence>
<dbReference type="InterPro" id="IPR011130">
    <property type="entry name" value="SecA_preprotein_X-link_dom"/>
</dbReference>
<feature type="region of interest" description="Disordered" evidence="14">
    <location>
        <begin position="1071"/>
        <end position="1094"/>
    </location>
</feature>
<evidence type="ECO:0000256" key="4">
    <source>
        <dbReference type="ARBA" id="ARBA00022475"/>
    </source>
</evidence>
<keyword evidence="8 13" id="KW-0067">ATP-binding</keyword>
<keyword evidence="11 13" id="KW-0811">Translocation</keyword>
<feature type="domain" description="SecA family profile" evidence="17">
    <location>
        <begin position="6"/>
        <end position="775"/>
    </location>
</feature>
<gene>
    <name evidence="13" type="primary">secA</name>
    <name evidence="18" type="ORF">SAMN05444412_101262</name>
</gene>
<keyword evidence="5 13" id="KW-0963">Cytoplasm</keyword>
<dbReference type="InterPro" id="IPR011115">
    <property type="entry name" value="SecA_DEAD"/>
</dbReference>
<feature type="domain" description="Helicase ATP-binding" evidence="15">
    <location>
        <begin position="182"/>
        <end position="341"/>
    </location>
</feature>
<comment type="similarity">
    <text evidence="2 13">Belongs to the SecA family.</text>
</comment>
<dbReference type="PROSITE" id="PS51194">
    <property type="entry name" value="HELICASE_CTER"/>
    <property type="match status" value="1"/>
</dbReference>
<dbReference type="InterPro" id="IPR001650">
    <property type="entry name" value="Helicase_C-like"/>
</dbReference>
<dbReference type="PRINTS" id="PR00906">
    <property type="entry name" value="SECA"/>
</dbReference>
<keyword evidence="3 13" id="KW-0813">Transport</keyword>
<evidence type="ECO:0000256" key="13">
    <source>
        <dbReference type="HAMAP-Rule" id="MF_01382"/>
    </source>
</evidence>
<keyword evidence="10 13" id="KW-1278">Translocase</keyword>
<dbReference type="PROSITE" id="PS51192">
    <property type="entry name" value="HELICASE_ATP_BIND_1"/>
    <property type="match status" value="1"/>
</dbReference>
<dbReference type="CDD" id="cd18803">
    <property type="entry name" value="SF2_C_secA"/>
    <property type="match status" value="1"/>
</dbReference>
<dbReference type="InterPro" id="IPR044722">
    <property type="entry name" value="SecA_SF2_C"/>
</dbReference>
<dbReference type="InterPro" id="IPR011116">
    <property type="entry name" value="SecA_Wing/Scaffold"/>
</dbReference>
<dbReference type="NCBIfam" id="NF009536">
    <property type="entry name" value="PRK12901.1"/>
    <property type="match status" value="1"/>
</dbReference>
<dbReference type="Proteomes" id="UP000199663">
    <property type="component" value="Unassembled WGS sequence"/>
</dbReference>
<dbReference type="CDD" id="cd17928">
    <property type="entry name" value="DEXDc_SecA"/>
    <property type="match status" value="1"/>
</dbReference>